<dbReference type="InterPro" id="IPR036390">
    <property type="entry name" value="WH_DNA-bd_sf"/>
</dbReference>
<feature type="region of interest" description="Disordered" evidence="5">
    <location>
        <begin position="1"/>
        <end position="20"/>
    </location>
</feature>
<accession>A0A3B1ACV7</accession>
<evidence type="ECO:0000256" key="3">
    <source>
        <dbReference type="ARBA" id="ARBA00023016"/>
    </source>
</evidence>
<evidence type="ECO:0000256" key="5">
    <source>
        <dbReference type="SAM" id="MobiDB-lite"/>
    </source>
</evidence>
<evidence type="ECO:0000256" key="2">
    <source>
        <dbReference type="ARBA" id="ARBA00023015"/>
    </source>
</evidence>
<dbReference type="InterPro" id="IPR023120">
    <property type="entry name" value="WHTH_transcript_rep_HrcA_IDD"/>
</dbReference>
<dbReference type="SUPFAM" id="SSF46785">
    <property type="entry name" value="Winged helix' DNA-binding domain"/>
    <property type="match status" value="1"/>
</dbReference>
<gene>
    <name evidence="7" type="ORF">MNBD_GAMMA20-1202</name>
</gene>
<feature type="domain" description="Heat-inducible transcription repressor HrcA C-terminal" evidence="6">
    <location>
        <begin position="92"/>
        <end position="313"/>
    </location>
</feature>
<dbReference type="PIRSF" id="PIRSF005485">
    <property type="entry name" value="HrcA"/>
    <property type="match status" value="1"/>
</dbReference>
<dbReference type="GO" id="GO:0003677">
    <property type="term" value="F:DNA binding"/>
    <property type="evidence" value="ECO:0007669"/>
    <property type="project" value="InterPro"/>
</dbReference>
<name>A0A3B1ACV7_9ZZZZ</name>
<dbReference type="InterPro" id="IPR002571">
    <property type="entry name" value="HrcA"/>
</dbReference>
<dbReference type="SUPFAM" id="SSF55781">
    <property type="entry name" value="GAF domain-like"/>
    <property type="match status" value="1"/>
</dbReference>
<evidence type="ECO:0000256" key="4">
    <source>
        <dbReference type="ARBA" id="ARBA00023163"/>
    </source>
</evidence>
<dbReference type="EMBL" id="UOFU01000087">
    <property type="protein sequence ID" value="VAW96129.1"/>
    <property type="molecule type" value="Genomic_DNA"/>
</dbReference>
<keyword evidence="3" id="KW-0346">Stress response</keyword>
<protein>
    <submittedName>
        <fullName evidence="7">Heat-inducible transcription repressor HrcA</fullName>
    </submittedName>
</protein>
<dbReference type="GO" id="GO:0045892">
    <property type="term" value="P:negative regulation of DNA-templated transcription"/>
    <property type="evidence" value="ECO:0007669"/>
    <property type="project" value="TreeGrafter"/>
</dbReference>
<dbReference type="Pfam" id="PF01628">
    <property type="entry name" value="HrcA"/>
    <property type="match status" value="1"/>
</dbReference>
<sequence>MIERHIRDGQPVGSKTLAQDSGLDLSPATVRNVVADLERLGLVHAPHTSAGRVPTELGYRLFIDNLVSVKPLGEPEVQTIAEQLDAEVDTSTLLENASAMLSGLTRMAGVVMLPFQKQEALRHIEFLPLSDKRVLAILVINERDVQNRVIQTSRSYSRAELERVANYLNAQFEGRDLSAVRRDLLNQLQGDREHIDRLMRSAIEMAQQTSEGDAGAQDYVLAGETNLMSYEEMADVTRLRQLFEAFNEKRAMLDLFDKSLQAQGVQIFIGQESGYEVFDQCSVVTATYSSADDEVLGVLGVIGPTRMAYDRIIPVVDVTAKLLGHVLNLRN</sequence>
<dbReference type="InterPro" id="IPR029016">
    <property type="entry name" value="GAF-like_dom_sf"/>
</dbReference>
<keyword evidence="2" id="KW-0805">Transcription regulation</keyword>
<dbReference type="InterPro" id="IPR036388">
    <property type="entry name" value="WH-like_DNA-bd_sf"/>
</dbReference>
<proteinExistence type="inferred from homology"/>
<dbReference type="InterPro" id="IPR021153">
    <property type="entry name" value="HrcA_C"/>
</dbReference>
<dbReference type="Gene3D" id="3.30.390.60">
    <property type="entry name" value="Heat-inducible transcription repressor hrca homolog, domain 3"/>
    <property type="match status" value="1"/>
</dbReference>
<organism evidence="7">
    <name type="scientific">hydrothermal vent metagenome</name>
    <dbReference type="NCBI Taxonomy" id="652676"/>
    <lineage>
        <taxon>unclassified sequences</taxon>
        <taxon>metagenomes</taxon>
        <taxon>ecological metagenomes</taxon>
    </lineage>
</organism>
<evidence type="ECO:0000256" key="1">
    <source>
        <dbReference type="ARBA" id="ARBA00022491"/>
    </source>
</evidence>
<dbReference type="HAMAP" id="MF_00081">
    <property type="entry name" value="HrcA"/>
    <property type="match status" value="1"/>
</dbReference>
<dbReference type="PANTHER" id="PTHR34824:SF1">
    <property type="entry name" value="HEAT-INDUCIBLE TRANSCRIPTION REPRESSOR HRCA"/>
    <property type="match status" value="1"/>
</dbReference>
<dbReference type="PANTHER" id="PTHR34824">
    <property type="entry name" value="HEAT-INDUCIBLE TRANSCRIPTION REPRESSOR HRCA"/>
    <property type="match status" value="1"/>
</dbReference>
<dbReference type="NCBIfam" id="TIGR00331">
    <property type="entry name" value="hrcA"/>
    <property type="match status" value="1"/>
</dbReference>
<dbReference type="Gene3D" id="3.30.450.40">
    <property type="match status" value="1"/>
</dbReference>
<dbReference type="Gene3D" id="1.10.10.10">
    <property type="entry name" value="Winged helix-like DNA-binding domain superfamily/Winged helix DNA-binding domain"/>
    <property type="match status" value="1"/>
</dbReference>
<evidence type="ECO:0000313" key="7">
    <source>
        <dbReference type="EMBL" id="VAW96129.1"/>
    </source>
</evidence>
<keyword evidence="1" id="KW-0678">Repressor</keyword>
<dbReference type="AlphaFoldDB" id="A0A3B1ACV7"/>
<reference evidence="7" key="1">
    <citation type="submission" date="2018-06" db="EMBL/GenBank/DDBJ databases">
        <authorList>
            <person name="Zhirakovskaya E."/>
        </authorList>
    </citation>
    <scope>NUCLEOTIDE SEQUENCE</scope>
</reference>
<keyword evidence="4" id="KW-0804">Transcription</keyword>
<evidence type="ECO:0000259" key="6">
    <source>
        <dbReference type="Pfam" id="PF01628"/>
    </source>
</evidence>